<evidence type="ECO:0000259" key="1">
    <source>
        <dbReference type="PROSITE" id="PS50983"/>
    </source>
</evidence>
<evidence type="ECO:0000313" key="3">
    <source>
        <dbReference type="Proteomes" id="UP000677668"/>
    </source>
</evidence>
<dbReference type="EMBL" id="CP072643">
    <property type="protein sequence ID" value="QUV95543.1"/>
    <property type="molecule type" value="Genomic_DNA"/>
</dbReference>
<gene>
    <name evidence="2" type="ORF">J8C05_11940</name>
</gene>
<dbReference type="PANTHER" id="PTHR30535:SF4">
    <property type="entry name" value="HEMIN-BINDING PERIPLASMIC PROTEIN HMUT"/>
    <property type="match status" value="1"/>
</dbReference>
<proteinExistence type="predicted"/>
<organism evidence="2 3">
    <name type="scientific">Chloracidobacterium sp. N</name>
    <dbReference type="NCBI Taxonomy" id="2821540"/>
    <lineage>
        <taxon>Bacteria</taxon>
        <taxon>Pseudomonadati</taxon>
        <taxon>Acidobacteriota</taxon>
        <taxon>Terriglobia</taxon>
        <taxon>Terriglobales</taxon>
        <taxon>Acidobacteriaceae</taxon>
        <taxon>Chloracidobacterium</taxon>
        <taxon>Chloracidobacterium aggregatum</taxon>
    </lineage>
</organism>
<evidence type="ECO:0000313" key="2">
    <source>
        <dbReference type="EMBL" id="QUV95543.1"/>
    </source>
</evidence>
<dbReference type="Proteomes" id="UP000677668">
    <property type="component" value="Chromosome 2"/>
</dbReference>
<feature type="domain" description="Fe/B12 periplasmic-binding" evidence="1">
    <location>
        <begin position="54"/>
        <end position="308"/>
    </location>
</feature>
<reference evidence="2 3" key="1">
    <citation type="submission" date="2021-03" db="EMBL/GenBank/DDBJ databases">
        <title>Genomic and phenotypic characterization of Chloracidobacterium isolates provides evidence for multiple species.</title>
        <authorList>
            <person name="Saini M.K."/>
            <person name="Costas A.M.G."/>
            <person name="Tank M."/>
            <person name="Bryant D.A."/>
        </authorList>
    </citation>
    <scope>NUCLEOTIDE SEQUENCE [LARGE SCALE GENOMIC DNA]</scope>
    <source>
        <strain evidence="2 3">N</strain>
    </source>
</reference>
<dbReference type="PANTHER" id="PTHR30535">
    <property type="entry name" value="VITAMIN B12-BINDING PROTEIN"/>
    <property type="match status" value="1"/>
</dbReference>
<accession>A0ABX8B3H5</accession>
<dbReference type="PROSITE" id="PS50983">
    <property type="entry name" value="FE_B12_PBP"/>
    <property type="match status" value="1"/>
</dbReference>
<name>A0ABX8B3H5_9BACT</name>
<keyword evidence="3" id="KW-1185">Reference proteome</keyword>
<dbReference type="Pfam" id="PF01497">
    <property type="entry name" value="Peripla_BP_2"/>
    <property type="match status" value="1"/>
</dbReference>
<dbReference type="InterPro" id="IPR002491">
    <property type="entry name" value="ABC_transptr_periplasmic_BD"/>
</dbReference>
<protein>
    <submittedName>
        <fullName evidence="2">ABC transporter substrate-binding protein</fullName>
    </submittedName>
</protein>
<dbReference type="RefSeq" id="WP_211423764.1">
    <property type="nucleotide sequence ID" value="NZ_CP072643.1"/>
</dbReference>
<sequence>MTGRHNAQGNWSRTATAVAAVTAVVWPGSACQSFRAPADNHRPAAHTTAPKPQRIASLSVGTDEILCALVPPERIVALSKYAADPEVSYVADVARQIGVFVEREPERMLSLRADLVLLARYTKAELRQAVEQTGTPTVVVEDFRSLADIENNLRRIGQTVGEVERAEAVIADMRAKLAEARDGLRPDRAGWRALYLMPPLMVAGCDTMADVKLTAAGLRNAAADLTGHVALSAEALLARDPDVIFVATGLAADRGFREQLLADKRLASLSAIRKRRVVALPSRSLRTVSHHIADAVGDIVRAVNALPQ</sequence>
<dbReference type="SUPFAM" id="SSF53807">
    <property type="entry name" value="Helical backbone' metal receptor"/>
    <property type="match status" value="1"/>
</dbReference>
<dbReference type="Gene3D" id="3.40.50.1980">
    <property type="entry name" value="Nitrogenase molybdenum iron protein domain"/>
    <property type="match status" value="2"/>
</dbReference>
<dbReference type="InterPro" id="IPR050902">
    <property type="entry name" value="ABC_Transporter_SBP"/>
</dbReference>